<keyword evidence="4" id="KW-0799">Topoisomerase</keyword>
<comment type="similarity">
    <text evidence="2">Belongs to the type IB topoisomerase family.</text>
</comment>
<gene>
    <name evidence="10" type="ORF">rosag_26160</name>
</gene>
<dbReference type="EMBL" id="BRXS01000004">
    <property type="protein sequence ID" value="GLC26103.1"/>
    <property type="molecule type" value="Genomic_DNA"/>
</dbReference>
<sequence length="359" mass="40579">MAHQWILRRGTKRSGFRYVAPGGKPASAAARARAEALAIPPAWTDVHVATSPSAAVQAWGYDAKGRKQYRYHERAAERGQLRKYYRVRQMARDLPAIRDALSRDVGSARRRSATALTKQRVAAGVVRLIGEAFFRVGNERYAQENRTFGIATLRKRHVKRLADRVVFDYVGKESIRQRQTVCDPTLVALVDALLETPGPRLFRYRDESGAWVDLSARDVNEYLHDVLAVPYTAKDFRTWGGTLRLATILADIGPAGTEREAKRNVNLALRLVAAELGNTPTVCRQSYVHPMVVARYLDEGVTIAPFLPRRTASRAGAQSPEERALIGFLDRYFPERRTTKRERRRARREEASDRRELAV</sequence>
<dbReference type="PROSITE" id="PS52038">
    <property type="entry name" value="TOPO_IB_2"/>
    <property type="match status" value="1"/>
</dbReference>
<dbReference type="AlphaFoldDB" id="A0AA37QG05"/>
<comment type="catalytic activity">
    <reaction evidence="1">
        <text>ATP-independent breakage of single-stranded DNA, followed by passage and rejoining.</text>
        <dbReference type="EC" id="5.6.2.1"/>
    </reaction>
</comment>
<dbReference type="PANTHER" id="PTHR10290:SF3">
    <property type="entry name" value="DNA TOPOISOMERASE 1"/>
    <property type="match status" value="1"/>
</dbReference>
<dbReference type="RefSeq" id="WP_284350571.1">
    <property type="nucleotide sequence ID" value="NZ_BRXS01000004.1"/>
</dbReference>
<dbReference type="InterPro" id="IPR049331">
    <property type="entry name" value="Top1B_N_bact"/>
</dbReference>
<dbReference type="Gene3D" id="3.30.66.10">
    <property type="entry name" value="DNA topoisomerase I domain"/>
    <property type="match status" value="1"/>
</dbReference>
<dbReference type="EC" id="5.6.2.1" evidence="3"/>
<dbReference type="Gene3D" id="1.10.132.120">
    <property type="match status" value="1"/>
</dbReference>
<dbReference type="InterPro" id="IPR051062">
    <property type="entry name" value="Topoisomerase_IB"/>
</dbReference>
<evidence type="ECO:0000256" key="1">
    <source>
        <dbReference type="ARBA" id="ARBA00000213"/>
    </source>
</evidence>
<reference evidence="10" key="1">
    <citation type="submission" date="2022-08" db="EMBL/GenBank/DDBJ databases">
        <title>Draft genome sequencing of Roseisolibacter agri AW1220.</title>
        <authorList>
            <person name="Tobiishi Y."/>
            <person name="Tonouchi A."/>
        </authorList>
    </citation>
    <scope>NUCLEOTIDE SEQUENCE</scope>
    <source>
        <strain evidence="10">AW1220</strain>
    </source>
</reference>
<dbReference type="SUPFAM" id="SSF55869">
    <property type="entry name" value="DNA topoisomerase I domain"/>
    <property type="match status" value="1"/>
</dbReference>
<evidence type="ECO:0000256" key="2">
    <source>
        <dbReference type="ARBA" id="ARBA00006645"/>
    </source>
</evidence>
<evidence type="ECO:0000259" key="8">
    <source>
        <dbReference type="Pfam" id="PF01028"/>
    </source>
</evidence>
<dbReference type="GO" id="GO:0003677">
    <property type="term" value="F:DNA binding"/>
    <property type="evidence" value="ECO:0007669"/>
    <property type="project" value="UniProtKB-KW"/>
</dbReference>
<dbReference type="PANTHER" id="PTHR10290">
    <property type="entry name" value="DNA TOPOISOMERASE I"/>
    <property type="match status" value="1"/>
</dbReference>
<name>A0AA37QG05_9BACT</name>
<evidence type="ECO:0000256" key="5">
    <source>
        <dbReference type="ARBA" id="ARBA00023125"/>
    </source>
</evidence>
<dbReference type="PRINTS" id="PR00416">
    <property type="entry name" value="EUTPISMRASEI"/>
</dbReference>
<feature type="region of interest" description="Disordered" evidence="7">
    <location>
        <begin position="338"/>
        <end position="359"/>
    </location>
</feature>
<proteinExistence type="inferred from homology"/>
<keyword evidence="11" id="KW-1185">Reference proteome</keyword>
<dbReference type="InterPro" id="IPR035447">
    <property type="entry name" value="DNA_topo_I_N_sf"/>
</dbReference>
<dbReference type="Proteomes" id="UP001161325">
    <property type="component" value="Unassembled WGS sequence"/>
</dbReference>
<protein>
    <recommendedName>
        <fullName evidence="3">DNA topoisomerase</fullName>
        <ecNumber evidence="3">5.6.2.1</ecNumber>
    </recommendedName>
</protein>
<dbReference type="InterPro" id="IPR013500">
    <property type="entry name" value="TopoI_cat_euk"/>
</dbReference>
<keyword evidence="5" id="KW-0238">DNA-binding</keyword>
<evidence type="ECO:0000256" key="3">
    <source>
        <dbReference type="ARBA" id="ARBA00012891"/>
    </source>
</evidence>
<dbReference type="InterPro" id="IPR001631">
    <property type="entry name" value="TopoI"/>
</dbReference>
<evidence type="ECO:0000259" key="9">
    <source>
        <dbReference type="Pfam" id="PF21338"/>
    </source>
</evidence>
<organism evidence="10 11">
    <name type="scientific">Roseisolibacter agri</name>
    <dbReference type="NCBI Taxonomy" id="2014610"/>
    <lineage>
        <taxon>Bacteria</taxon>
        <taxon>Pseudomonadati</taxon>
        <taxon>Gemmatimonadota</taxon>
        <taxon>Gemmatimonadia</taxon>
        <taxon>Gemmatimonadales</taxon>
        <taxon>Gemmatimonadaceae</taxon>
        <taxon>Roseisolibacter</taxon>
    </lineage>
</organism>
<dbReference type="GO" id="GO:0006265">
    <property type="term" value="P:DNA topological change"/>
    <property type="evidence" value="ECO:0007669"/>
    <property type="project" value="InterPro"/>
</dbReference>
<evidence type="ECO:0000313" key="10">
    <source>
        <dbReference type="EMBL" id="GLC26103.1"/>
    </source>
</evidence>
<feature type="domain" description="DNA topoisomerase IB N-terminal" evidence="9">
    <location>
        <begin position="15"/>
        <end position="62"/>
    </location>
</feature>
<evidence type="ECO:0000313" key="11">
    <source>
        <dbReference type="Proteomes" id="UP001161325"/>
    </source>
</evidence>
<dbReference type="SUPFAM" id="SSF56349">
    <property type="entry name" value="DNA breaking-rejoining enzymes"/>
    <property type="match status" value="1"/>
</dbReference>
<feature type="compositionally biased region" description="Basic and acidic residues" evidence="7">
    <location>
        <begin position="347"/>
        <end position="359"/>
    </location>
</feature>
<feature type="domain" description="DNA topoisomerase I catalytic core eukaryotic-type" evidence="8">
    <location>
        <begin position="81"/>
        <end position="295"/>
    </location>
</feature>
<dbReference type="InterPro" id="IPR011010">
    <property type="entry name" value="DNA_brk_join_enz"/>
</dbReference>
<dbReference type="Pfam" id="PF21338">
    <property type="entry name" value="Top1B_N_bact"/>
    <property type="match status" value="1"/>
</dbReference>
<dbReference type="Pfam" id="PF01028">
    <property type="entry name" value="Topoisom_I"/>
    <property type="match status" value="1"/>
</dbReference>
<dbReference type="Gene3D" id="3.90.15.10">
    <property type="entry name" value="Topoisomerase I, Chain A, domain 3"/>
    <property type="match status" value="1"/>
</dbReference>
<dbReference type="InterPro" id="IPR014711">
    <property type="entry name" value="TopoI_cat_a-hlx-sub_euk"/>
</dbReference>
<comment type="caution">
    <text evidence="10">The sequence shown here is derived from an EMBL/GenBank/DDBJ whole genome shotgun (WGS) entry which is preliminary data.</text>
</comment>
<keyword evidence="6" id="KW-0413">Isomerase</keyword>
<accession>A0AA37QG05</accession>
<evidence type="ECO:0000256" key="4">
    <source>
        <dbReference type="ARBA" id="ARBA00023029"/>
    </source>
</evidence>
<evidence type="ECO:0000256" key="6">
    <source>
        <dbReference type="ARBA" id="ARBA00023235"/>
    </source>
</evidence>
<dbReference type="GO" id="GO:0003917">
    <property type="term" value="F:DNA topoisomerase type I (single strand cut, ATP-independent) activity"/>
    <property type="evidence" value="ECO:0007669"/>
    <property type="project" value="UniProtKB-EC"/>
</dbReference>
<evidence type="ECO:0000256" key="7">
    <source>
        <dbReference type="SAM" id="MobiDB-lite"/>
    </source>
</evidence>